<organism evidence="1 2">
    <name type="scientific">Choristoneura fumiferana</name>
    <name type="common">Spruce budworm moth</name>
    <name type="synonym">Archips fumiferana</name>
    <dbReference type="NCBI Taxonomy" id="7141"/>
    <lineage>
        <taxon>Eukaryota</taxon>
        <taxon>Metazoa</taxon>
        <taxon>Ecdysozoa</taxon>
        <taxon>Arthropoda</taxon>
        <taxon>Hexapoda</taxon>
        <taxon>Insecta</taxon>
        <taxon>Pterygota</taxon>
        <taxon>Neoptera</taxon>
        <taxon>Endopterygota</taxon>
        <taxon>Lepidoptera</taxon>
        <taxon>Glossata</taxon>
        <taxon>Ditrysia</taxon>
        <taxon>Tortricoidea</taxon>
        <taxon>Tortricidae</taxon>
        <taxon>Tortricinae</taxon>
        <taxon>Choristoneura</taxon>
    </lineage>
</organism>
<protein>
    <submittedName>
        <fullName evidence="1">Uncharacterized protein</fullName>
    </submittedName>
</protein>
<evidence type="ECO:0000313" key="1">
    <source>
        <dbReference type="EMBL" id="KAI8430195.1"/>
    </source>
</evidence>
<sequence>MADSLAGQRAKRQKTDKHGRLSALERLRSLKGKGVKNKYDVDEVENVYDTVDEREYSARVQSRQHDDWIEDDGTGYVEDGREIFDDDEGDESYLSSSKEAGRGQKRKARVVAPNAKGNIRNLLGAMPTKKKEDTKISEDNILSDIMSDLDGNPSSVDVKPKPLTVSKTNSVDSSKKDAQNYFKSLSSVVKKTSNIFGKQQSSDVKEGEPVRSENINKNQKSEISKSVTEWKIDQEIKKELEDSATQNIEEFHTQDIDFSEDFTNEPLPDVTAEGVKTEELPSSSATITDVAEEFLNESFEIFPKDKNASPNNLKELSNNWSEHMGDNQPSACIQTDGQLPLQTNENGEQILRFFWLDAWEDRFVKPGVVYLFGRVYVDPSNKKAGSVSCCLIVKNVDRQLFLLPREYKLDPITLEPTDEEVTMMDVYEEFNNSVASELGLKEFKSRKVTKNYSFDLPDIPAQSDYLEVKYSASFPAPPSGNKYRTFSHIFGSNASSLETLLLDRKMKGPSWLEVAAPEPAAARVSWCRLEAGARAAALRVLRAGADLDPPPLVVATVTIPIPYSSSHQTESDPEFSVPNPRSTTYKEHEINMKTMMNPQTKKTKILMISCLVHNSFPVNKPPPNPQFQQHFCVITKCNDLWPLDIKQAISQYKATKLTKCDTERELLNYFMVQFWKIDPDLVVGHDLQGFQQDLLIGNVLDLSIPNWSRLGRLKRSVAPQRKYAGKDAFLGRLVCDIKVSAMELIRARSFDLETLCESVLKLPPEAGVGVGGSAEELARCYESSGALLALVARGMRETARVLAVMCELRALPLALQITQIAGNVMSRTLLGGRSERNEFLLLHAFTEKDYIVPDKTYGKKAATDDALDDDDQQEPGTSKKQGKKKAAYSGGLVLDPKKGFYDKLVLLLDFNSLYPSIIQEYNICFTTIKRKNTCVSDEDVNNLVLPDPSTELGVLPTQIRKLVESRREVKKLMKSPDLPADQLMQYNIRQMALKLTANSMYGCLGFAHSRFYAAPLAALVTLKGRALLLEARDAVARLGYDVLYGDTDSLMVDTNCLDLDHVYKIGNDLKREINKKYKQIELDIDGVFRYLLLLKKKKYAAVLISKNKNGEYIFTQEHKGLDIVRRDWSQLAAEAGKFILTQILSEQTADERLESIQAHLNKLKDDLVNGAMPLSVLTITKQLTKNPNEYADKNAQPHVQVALRLNIKNSRRFKKGDIVPYIICEDGTANSATQRAYHIEELKSSEHLKVDYKYYLAHQLHPVISRICEPIEGMDPARVADCLGLDPAGYKQAAKKESATTDSYEVENDHEKYRHCKQFVFTCANDNCRMENKVKETFIKLDKDTVTFLECCQNTKCSVKPYDYLARIQNELSMQLRQWLARYYGGWLACEDPACAQRSPRLPQAFAGGHPLCPACEKGVMFREYTEKDLYLQTNFYIFLFDINKNNTSKVRVAPHVASAFQVLKEMTEDWLTHSAYSIIDLSKLFRFFTVDPKAGAKVKSEELEIDILPETEHVDALMEWGSY</sequence>
<reference evidence="1 2" key="1">
    <citation type="journal article" date="2022" name="Genome Biol. Evol.">
        <title>The Spruce Budworm Genome: Reconstructing the Evolutionary History of Antifreeze Proteins.</title>
        <authorList>
            <person name="Beliveau C."/>
            <person name="Gagne P."/>
            <person name="Picq S."/>
            <person name="Vernygora O."/>
            <person name="Keeling C.I."/>
            <person name="Pinkney K."/>
            <person name="Doucet D."/>
            <person name="Wen F."/>
            <person name="Johnston J.S."/>
            <person name="Maaroufi H."/>
            <person name="Boyle B."/>
            <person name="Laroche J."/>
            <person name="Dewar K."/>
            <person name="Juretic N."/>
            <person name="Blackburn G."/>
            <person name="Nisole A."/>
            <person name="Brunet B."/>
            <person name="Brandao M."/>
            <person name="Lumley L."/>
            <person name="Duan J."/>
            <person name="Quan G."/>
            <person name="Lucarotti C.J."/>
            <person name="Roe A.D."/>
            <person name="Sperling F.A.H."/>
            <person name="Levesque R.C."/>
            <person name="Cusson M."/>
        </authorList>
    </citation>
    <scope>NUCLEOTIDE SEQUENCE [LARGE SCALE GENOMIC DNA]</scope>
    <source>
        <strain evidence="1">Glfc:IPQL:Cfum</strain>
    </source>
</reference>
<keyword evidence="2" id="KW-1185">Reference proteome</keyword>
<comment type="caution">
    <text evidence="1">The sequence shown here is derived from an EMBL/GenBank/DDBJ whole genome shotgun (WGS) entry which is preliminary data.</text>
</comment>
<name>A0ACC0K1Q2_CHOFU</name>
<evidence type="ECO:0000313" key="2">
    <source>
        <dbReference type="Proteomes" id="UP001064048"/>
    </source>
</evidence>
<dbReference type="Proteomes" id="UP001064048">
    <property type="component" value="Chromosome Z"/>
</dbReference>
<proteinExistence type="predicted"/>
<accession>A0ACC0K1Q2</accession>
<dbReference type="EMBL" id="CM046131">
    <property type="protein sequence ID" value="KAI8430195.1"/>
    <property type="molecule type" value="Genomic_DNA"/>
</dbReference>
<gene>
    <name evidence="1" type="ORF">MSG28_000550</name>
</gene>